<reference evidence="6 7" key="1">
    <citation type="submission" date="2024-02" db="EMBL/GenBank/DDBJ databases">
        <title>A novel Wenzhouxiangellaceae bacterium, isolated from coastal sediments.</title>
        <authorList>
            <person name="Du Z.-J."/>
            <person name="Ye Y.-Q."/>
            <person name="Zhang X.-Y."/>
        </authorList>
    </citation>
    <scope>NUCLEOTIDE SEQUENCE [LARGE SCALE GENOMIC DNA]</scope>
    <source>
        <strain evidence="6 7">CH-27</strain>
    </source>
</reference>
<evidence type="ECO:0000256" key="1">
    <source>
        <dbReference type="ARBA" id="ARBA00022679"/>
    </source>
</evidence>
<dbReference type="GO" id="GO:0005524">
    <property type="term" value="F:ATP binding"/>
    <property type="evidence" value="ECO:0007669"/>
    <property type="project" value="UniProtKB-KW"/>
</dbReference>
<dbReference type="Pfam" id="PF00781">
    <property type="entry name" value="DAGK_cat"/>
    <property type="match status" value="1"/>
</dbReference>
<evidence type="ECO:0000256" key="2">
    <source>
        <dbReference type="ARBA" id="ARBA00022741"/>
    </source>
</evidence>
<dbReference type="EMBL" id="JAZHOG010000004">
    <property type="protein sequence ID" value="MEJ8567653.1"/>
    <property type="molecule type" value="Genomic_DNA"/>
</dbReference>
<accession>A0AAW9RC16</accession>
<keyword evidence="2" id="KW-0547">Nucleotide-binding</keyword>
<keyword evidence="4" id="KW-0067">ATP-binding</keyword>
<sequence>MKLLLVPNPAAGGGRAGRLLPAIRQSLSACDFRFDVLSVADAGLATGLRADSLSGYDAVVAVGGDGTVFGVVNGLMRLAPADRPVLGVIPVGTGNAFVRDLGLEPGDWRGAVDLLAAGRTRLVDVGEYRSLDHGTGADRFYWVNVIGAGFVVDAGRTAQGLKAFGRSAYTWAVLWRLMGLRSYRFRLELDGRVLDQDLLFAEISNTRYTGTHFLIAPQARCDDGEFDVTLVSRMPRWKLLRLFPMVFTGRHVQRPEVRMLRARAIRLVAPAGLGLMADGEFRGTMPAEMRCLPRALRVFCR</sequence>
<dbReference type="SMART" id="SM00046">
    <property type="entry name" value="DAGKc"/>
    <property type="match status" value="1"/>
</dbReference>
<dbReference type="GO" id="GO:0008654">
    <property type="term" value="P:phospholipid biosynthetic process"/>
    <property type="evidence" value="ECO:0007669"/>
    <property type="project" value="InterPro"/>
</dbReference>
<dbReference type="Proteomes" id="UP001359886">
    <property type="component" value="Unassembled WGS sequence"/>
</dbReference>
<evidence type="ECO:0000259" key="5">
    <source>
        <dbReference type="PROSITE" id="PS50146"/>
    </source>
</evidence>
<dbReference type="InterPro" id="IPR017438">
    <property type="entry name" value="ATP-NAD_kinase_N"/>
</dbReference>
<feature type="domain" description="DAGKc" evidence="5">
    <location>
        <begin position="1"/>
        <end position="133"/>
    </location>
</feature>
<dbReference type="NCBIfam" id="TIGR00147">
    <property type="entry name" value="YegS/Rv2252/BmrU family lipid kinase"/>
    <property type="match status" value="1"/>
</dbReference>
<evidence type="ECO:0000313" key="7">
    <source>
        <dbReference type="Proteomes" id="UP001359886"/>
    </source>
</evidence>
<name>A0AAW9RC16_9GAMM</name>
<evidence type="ECO:0000256" key="4">
    <source>
        <dbReference type="ARBA" id="ARBA00022840"/>
    </source>
</evidence>
<dbReference type="GO" id="GO:0016301">
    <property type="term" value="F:kinase activity"/>
    <property type="evidence" value="ECO:0007669"/>
    <property type="project" value="UniProtKB-KW"/>
</dbReference>
<protein>
    <submittedName>
        <fullName evidence="6">Diacylglycerol kinase family protein</fullName>
    </submittedName>
</protein>
<dbReference type="InterPro" id="IPR005218">
    <property type="entry name" value="Diacylglycerol/lipid_kinase"/>
</dbReference>
<comment type="caution">
    <text evidence="6">The sequence shown here is derived from an EMBL/GenBank/DDBJ whole genome shotgun (WGS) entry which is preliminary data.</text>
</comment>
<proteinExistence type="predicted"/>
<gene>
    <name evidence="6" type="ORF">V3330_08465</name>
</gene>
<dbReference type="RefSeq" id="WP_354694965.1">
    <property type="nucleotide sequence ID" value="NZ_JAZHOG010000004.1"/>
</dbReference>
<organism evidence="6 7">
    <name type="scientific">Elongatibacter sediminis</name>
    <dbReference type="NCBI Taxonomy" id="3119006"/>
    <lineage>
        <taxon>Bacteria</taxon>
        <taxon>Pseudomonadati</taxon>
        <taxon>Pseudomonadota</taxon>
        <taxon>Gammaproteobacteria</taxon>
        <taxon>Chromatiales</taxon>
        <taxon>Wenzhouxiangellaceae</taxon>
        <taxon>Elongatibacter</taxon>
    </lineage>
</organism>
<dbReference type="SUPFAM" id="SSF111331">
    <property type="entry name" value="NAD kinase/diacylglycerol kinase-like"/>
    <property type="match status" value="1"/>
</dbReference>
<dbReference type="InterPro" id="IPR016064">
    <property type="entry name" value="NAD/diacylglycerol_kinase_sf"/>
</dbReference>
<dbReference type="InterPro" id="IPR050187">
    <property type="entry name" value="Lipid_Phosphate_FormReg"/>
</dbReference>
<dbReference type="Gene3D" id="3.40.50.10330">
    <property type="entry name" value="Probable inorganic polyphosphate/atp-NAD kinase, domain 1"/>
    <property type="match status" value="1"/>
</dbReference>
<keyword evidence="7" id="KW-1185">Reference proteome</keyword>
<dbReference type="Pfam" id="PF19279">
    <property type="entry name" value="YegS_C"/>
    <property type="match status" value="1"/>
</dbReference>
<evidence type="ECO:0000256" key="3">
    <source>
        <dbReference type="ARBA" id="ARBA00022777"/>
    </source>
</evidence>
<dbReference type="AlphaFoldDB" id="A0AAW9RC16"/>
<evidence type="ECO:0000313" key="6">
    <source>
        <dbReference type="EMBL" id="MEJ8567653.1"/>
    </source>
</evidence>
<keyword evidence="3 6" id="KW-0418">Kinase</keyword>
<dbReference type="InterPro" id="IPR001206">
    <property type="entry name" value="Diacylglycerol_kinase_cat_dom"/>
</dbReference>
<dbReference type="Gene3D" id="2.60.200.40">
    <property type="match status" value="1"/>
</dbReference>
<dbReference type="PANTHER" id="PTHR12358:SF54">
    <property type="entry name" value="SPHINGOSINE KINASE RELATED PROTEIN"/>
    <property type="match status" value="1"/>
</dbReference>
<dbReference type="PANTHER" id="PTHR12358">
    <property type="entry name" value="SPHINGOSINE KINASE"/>
    <property type="match status" value="1"/>
</dbReference>
<keyword evidence="1" id="KW-0808">Transferase</keyword>
<dbReference type="PROSITE" id="PS50146">
    <property type="entry name" value="DAGK"/>
    <property type="match status" value="1"/>
</dbReference>
<dbReference type="InterPro" id="IPR045540">
    <property type="entry name" value="YegS/DAGK_C"/>
</dbReference>